<evidence type="ECO:0000313" key="5">
    <source>
        <dbReference type="EMBL" id="OLS62676.1"/>
    </source>
</evidence>
<evidence type="ECO:0000256" key="3">
    <source>
        <dbReference type="SAM" id="Phobius"/>
    </source>
</evidence>
<evidence type="ECO:0000256" key="2">
    <source>
        <dbReference type="SAM" id="MobiDB-lite"/>
    </source>
</evidence>
<gene>
    <name evidence="5" type="ORF">PSEMO_24390</name>
</gene>
<organism evidence="5 6">
    <name type="scientific">Pseudomonas putida</name>
    <name type="common">Arthrobacter siderocapsulatus</name>
    <dbReference type="NCBI Taxonomy" id="303"/>
    <lineage>
        <taxon>Bacteria</taxon>
        <taxon>Pseudomonadati</taxon>
        <taxon>Pseudomonadota</taxon>
        <taxon>Gammaproteobacteria</taxon>
        <taxon>Pseudomonadales</taxon>
        <taxon>Pseudomonadaceae</taxon>
        <taxon>Pseudomonas</taxon>
    </lineage>
</organism>
<dbReference type="EMBL" id="MKZO01000020">
    <property type="protein sequence ID" value="OLS62676.1"/>
    <property type="molecule type" value="Genomic_DNA"/>
</dbReference>
<keyword evidence="1" id="KW-0175">Coiled coil</keyword>
<protein>
    <recommendedName>
        <fullName evidence="4">YobI-like P-loop NTPase domain-containing protein</fullName>
    </recommendedName>
</protein>
<keyword evidence="3" id="KW-0472">Membrane</keyword>
<feature type="region of interest" description="Disordered" evidence="2">
    <location>
        <begin position="108"/>
        <end position="141"/>
    </location>
</feature>
<feature type="compositionally biased region" description="Polar residues" evidence="2">
    <location>
        <begin position="108"/>
        <end position="123"/>
    </location>
</feature>
<dbReference type="Pfam" id="PF20693">
    <property type="entry name" value="YobI-ATPase"/>
    <property type="match status" value="1"/>
</dbReference>
<dbReference type="AlphaFoldDB" id="A0A1Q9R5J6"/>
<sequence length="1258" mass="141085">MLGAIKNRLGLVWEAVVVGGKAAWEVLSTRRQGDDVDPFFEPLTPIIVTDGRSARYERELLRALENPDVLNIALTGSYGAGKSSVLKTFFSNHPQFNHTYVSLATFSKPTSGLTPQPSGQPSEPDSEPEGPAANGGEHTPGDVDLVNRIEETIVQQLLYAVPAAKVPKTRLKRIAQASTFSISMRTLGLTLLAVCALRLYVPKLAMIKTVSLEWLIKGLMVLPESAALAGVVIGAVYLLYSGLRFMSLFTIDGLTLKGGKLEATHHGSVLHKNVDEIIYCFERSDINVVVIEDLDRFDIQDIFFRLREINFIIQRSPQVRRSVHFVYAIRDELFTVTDKTKFFDLIIPIIPVINSENSREKLVELMKARQVAGKPLDDGLNLKLIETVCYYIDEMRLIKNIVNEYDVYANVLAKDGLELDPNKLFAMVAIRNLHPNAYADLVKRRGAIYGVIEGYAAWVTDEVKLLETAAKTLKDQRARREDEVADNLQQLRTCVWYELIKLGNKPSASQVRLDTGATFSLVDFVSDSAFSQVEASRTAVMMTPSPWSEGGQGFHTRKALQQARYDERLKRFQTSLDELDEQLETNRSKVQRLKTAGFRQIVSMGYGSEVAKRLKGLELIVFLVHRGFFDTDYVDYLGYFYEGSLTQSDKNLIMGMVRGEEYDVTTPIHNPELVVRKLDLESVASGRGIMVDLIHELLHTHKDDAAARKDKLRLILRSGRDYTERFAEAVASIIPRWQATALMRAMYGADRDLILLLLNHDRFKTPVLRQQYLVALLDVLTPKEMQTLDDKPRVLRKAISELREASVVAAKLASNQSGWKWVRELPAKFSNLDSSAAAADLRQLVEWGCLALNLKMLHLLCQTLDPGNQSDRVTYQRLSKLEITGLDSMIEEDPDGFVAQLVSQERALEETPESLVALFGLCQSEPYTLEVLLEQTSCSVTDLDAVPTSLWSKILMAGRVHPVGDAAWTYFNRALVADKESEDFVDLGESALATFVDFLKYNAQDLAEELWQDASRNEGLQTFLIRAPQVDNATLRTLFSKVVLSPGVVMDTATPRNRWIMFVNSDMVEYRADIRAFIAEHAFTYLGAYLIRRWSLAREQMDMSALPVSLALELSNAEVCSPAEEIEIWSGIPEDAYDTCEGAVEALARACVRATRDGLRFPMAYLPTMLKLLPAGTLSREQRINMLIHALSMGCSWLETVVVLPLAGEDYLALLKKRRVNFPAHDVDRRLIDALAARGFVGAVKPEAKRIVVWSKRN</sequence>
<feature type="coiled-coil region" evidence="1">
    <location>
        <begin position="562"/>
        <end position="596"/>
    </location>
</feature>
<feature type="transmembrane region" description="Helical" evidence="3">
    <location>
        <begin position="182"/>
        <end position="201"/>
    </location>
</feature>
<reference evidence="5 6" key="1">
    <citation type="submission" date="2016-10" db="EMBL/GenBank/DDBJ databases">
        <title>Genome Sequence of Pseudomonas putida GM4FR.</title>
        <authorList>
            <person name="Poehlein A."/>
            <person name="Wemheuer F."/>
            <person name="Hollensteiner J."/>
            <person name="Wemheuer B."/>
        </authorList>
    </citation>
    <scope>NUCLEOTIDE SEQUENCE [LARGE SCALE GENOMIC DNA]</scope>
    <source>
        <strain evidence="5 6">GM4FR</strain>
    </source>
</reference>
<evidence type="ECO:0000256" key="1">
    <source>
        <dbReference type="SAM" id="Coils"/>
    </source>
</evidence>
<feature type="domain" description="YobI-like P-loop NTPase" evidence="4">
    <location>
        <begin position="56"/>
        <end position="449"/>
    </location>
</feature>
<proteinExistence type="predicted"/>
<evidence type="ECO:0000313" key="6">
    <source>
        <dbReference type="Proteomes" id="UP000186736"/>
    </source>
</evidence>
<dbReference type="RefSeq" id="WP_075803360.1">
    <property type="nucleotide sequence ID" value="NZ_MKZO01000020.1"/>
</dbReference>
<name>A0A1Q9R5J6_PSEPU</name>
<dbReference type="Proteomes" id="UP000186736">
    <property type="component" value="Unassembled WGS sequence"/>
</dbReference>
<accession>A0A1Q9R5J6</accession>
<keyword evidence="3" id="KW-0812">Transmembrane</keyword>
<comment type="caution">
    <text evidence="5">The sequence shown here is derived from an EMBL/GenBank/DDBJ whole genome shotgun (WGS) entry which is preliminary data.</text>
</comment>
<feature type="transmembrane region" description="Helical" evidence="3">
    <location>
        <begin position="221"/>
        <end position="240"/>
    </location>
</feature>
<dbReference type="OrthoDB" id="1701659at2"/>
<evidence type="ECO:0000259" key="4">
    <source>
        <dbReference type="Pfam" id="PF20693"/>
    </source>
</evidence>
<keyword evidence="3" id="KW-1133">Transmembrane helix</keyword>
<dbReference type="InterPro" id="IPR048428">
    <property type="entry name" value="YobI-NTPase"/>
</dbReference>